<dbReference type="RefSeq" id="WP_214173940.1">
    <property type="nucleotide sequence ID" value="NZ_JAHCVK010000001.1"/>
</dbReference>
<protein>
    <recommendedName>
        <fullName evidence="3">Apea-like HEPN domain-containing protein</fullName>
    </recommendedName>
</protein>
<dbReference type="Proteomes" id="UP000756860">
    <property type="component" value="Unassembled WGS sequence"/>
</dbReference>
<organism evidence="1 2">
    <name type="scientific">Geomobilimonas luticola</name>
    <dbReference type="NCBI Taxonomy" id="1114878"/>
    <lineage>
        <taxon>Bacteria</taxon>
        <taxon>Pseudomonadati</taxon>
        <taxon>Thermodesulfobacteriota</taxon>
        <taxon>Desulfuromonadia</taxon>
        <taxon>Geobacterales</taxon>
        <taxon>Geobacteraceae</taxon>
        <taxon>Geomobilimonas</taxon>
    </lineage>
</organism>
<evidence type="ECO:0000313" key="1">
    <source>
        <dbReference type="EMBL" id="MBT0651959.1"/>
    </source>
</evidence>
<gene>
    <name evidence="1" type="ORF">KI810_02745</name>
</gene>
<reference evidence="1 2" key="1">
    <citation type="submission" date="2021-05" db="EMBL/GenBank/DDBJ databases">
        <title>The draft genome of Geobacter luticola JCM 17780.</title>
        <authorList>
            <person name="Xu Z."/>
            <person name="Masuda Y."/>
            <person name="Itoh H."/>
            <person name="Senoo K."/>
        </authorList>
    </citation>
    <scope>NUCLEOTIDE SEQUENCE [LARGE SCALE GENOMIC DNA]</scope>
    <source>
        <strain evidence="1 2">JCM 17780</strain>
    </source>
</reference>
<keyword evidence="2" id="KW-1185">Reference proteome</keyword>
<comment type="caution">
    <text evidence="1">The sequence shown here is derived from an EMBL/GenBank/DDBJ whole genome shotgun (WGS) entry which is preliminary data.</text>
</comment>
<evidence type="ECO:0008006" key="3">
    <source>
        <dbReference type="Google" id="ProtNLM"/>
    </source>
</evidence>
<proteinExistence type="predicted"/>
<evidence type="ECO:0000313" key="2">
    <source>
        <dbReference type="Proteomes" id="UP000756860"/>
    </source>
</evidence>
<dbReference type="EMBL" id="JAHCVK010000001">
    <property type="protein sequence ID" value="MBT0651959.1"/>
    <property type="molecule type" value="Genomic_DNA"/>
</dbReference>
<accession>A0ABS5SBR6</accession>
<name>A0ABS5SBR6_9BACT</name>
<sequence>MENRETLLARYMVGRYRLGYENLAFYLAGALFEKIIDNKLLTQETLSAYELNRISLEDKIDRLRDEVLRNDTLYSDQWRDIFCWYMDTDQRPALRKPLSQNTDAVRKRLHNFRYLRNSIMHGSLERMRDDEDNKKENLITYVWRELAPKSFEMAYPHRHERGGIISSMQEHTADYLVRDIDEIDIKPKDKKVAFAKDEPLKILSEDFENLYKLRRKLVPFKNFLENWVNQFGLFTDILTTIDTTSGYIWLPLTRKDPATKTGILTCSVSMLATPLDFRIYMDFGGRAKEERKLYYRFINSDEYLQFVEQNTQSDLKVFDIDWYSHKFNIRNADKNWIDNRLASIESAASKIDMLPEKSDDPLTWNRMLHGYIFQKDEFGVIETITFKKIEPKLRSIIDFYKTFKKFAHKEGVTI</sequence>